<keyword evidence="15" id="KW-1185">Reference proteome</keyword>
<keyword evidence="7 12" id="KW-1133">Transmembrane helix</keyword>
<dbReference type="InterPro" id="IPR000515">
    <property type="entry name" value="MetI-like"/>
</dbReference>
<accession>A0A369KSC5</accession>
<evidence type="ECO:0000256" key="5">
    <source>
        <dbReference type="ARBA" id="ARBA00022692"/>
    </source>
</evidence>
<feature type="transmembrane region" description="Helical" evidence="12">
    <location>
        <begin position="101"/>
        <end position="119"/>
    </location>
</feature>
<evidence type="ECO:0000256" key="11">
    <source>
        <dbReference type="ARBA" id="ARBA00073645"/>
    </source>
</evidence>
<dbReference type="SUPFAM" id="SSF161098">
    <property type="entry name" value="MetI-like"/>
    <property type="match status" value="1"/>
</dbReference>
<dbReference type="PANTHER" id="PTHR30614:SF21">
    <property type="entry name" value="AMINO ACID ABC TRANSPORTER PERMEASE"/>
    <property type="match status" value="1"/>
</dbReference>
<evidence type="ECO:0000259" key="13">
    <source>
        <dbReference type="PROSITE" id="PS50928"/>
    </source>
</evidence>
<dbReference type="RefSeq" id="WP_338634747.1">
    <property type="nucleotide sequence ID" value="NZ_CP146516.1"/>
</dbReference>
<dbReference type="EMBL" id="QOVW01000076">
    <property type="protein sequence ID" value="RDB35737.1"/>
    <property type="molecule type" value="Genomic_DNA"/>
</dbReference>
<dbReference type="GO" id="GO:0043190">
    <property type="term" value="C:ATP-binding cassette (ABC) transporter complex"/>
    <property type="evidence" value="ECO:0007669"/>
    <property type="project" value="InterPro"/>
</dbReference>
<keyword evidence="4" id="KW-1003">Cell membrane</keyword>
<organism evidence="14 15">
    <name type="scientific">Spirobacillus cienkowskii</name>
    <dbReference type="NCBI Taxonomy" id="495820"/>
    <lineage>
        <taxon>Bacteria</taxon>
        <taxon>Pseudomonadati</taxon>
        <taxon>Bdellovibrionota</taxon>
        <taxon>Oligoflexia</taxon>
        <taxon>Silvanigrellales</taxon>
        <taxon>Spirobacillus</taxon>
    </lineage>
</organism>
<evidence type="ECO:0000256" key="8">
    <source>
        <dbReference type="ARBA" id="ARBA00023136"/>
    </source>
</evidence>
<comment type="subcellular location">
    <subcellularLocation>
        <location evidence="1">Cell inner membrane</location>
        <topology evidence="1">Multi-pass membrane protein</topology>
    </subcellularLocation>
    <subcellularLocation>
        <location evidence="12">Cell membrane</location>
        <topology evidence="12">Multi-pass membrane protein</topology>
    </subcellularLocation>
</comment>
<keyword evidence="6" id="KW-0029">Amino-acid transport</keyword>
<feature type="transmembrane region" description="Helical" evidence="12">
    <location>
        <begin position="201"/>
        <end position="223"/>
    </location>
</feature>
<dbReference type="CDD" id="cd06261">
    <property type="entry name" value="TM_PBP2"/>
    <property type="match status" value="1"/>
</dbReference>
<comment type="caution">
    <text evidence="14">The sequence shown here is derived from an EMBL/GenBank/DDBJ whole genome shotgun (WGS) entry which is preliminary data.</text>
</comment>
<reference evidence="14" key="1">
    <citation type="submission" date="2018-04" db="EMBL/GenBank/DDBJ databases">
        <title>Draft genome sequence of the Candidatus Spirobacillus cienkowskii, a pathogen of freshwater Daphnia species, reconstructed from hemolymph metagenomic reads.</title>
        <authorList>
            <person name="Bresciani L."/>
            <person name="Lemos L.N."/>
            <person name="Wale N."/>
            <person name="Lin J.Y."/>
            <person name="Fernandes G.R."/>
            <person name="Duffy M.A."/>
            <person name="Rodrigues J.M."/>
        </authorList>
    </citation>
    <scope>NUCLEOTIDE SEQUENCE [LARGE SCALE GENOMIC DNA]</scope>
    <source>
        <strain evidence="14">Binning01</strain>
    </source>
</reference>
<dbReference type="GO" id="GO:0022857">
    <property type="term" value="F:transmembrane transporter activity"/>
    <property type="evidence" value="ECO:0007669"/>
    <property type="project" value="InterPro"/>
</dbReference>
<dbReference type="Proteomes" id="UP000253934">
    <property type="component" value="Unassembled WGS sequence"/>
</dbReference>
<evidence type="ECO:0000313" key="15">
    <source>
        <dbReference type="Proteomes" id="UP000253934"/>
    </source>
</evidence>
<keyword evidence="8 12" id="KW-0472">Membrane</keyword>
<protein>
    <recommendedName>
        <fullName evidence="11">Glutamate/aspartate import permease protein GltK</fullName>
    </recommendedName>
</protein>
<dbReference type="PANTHER" id="PTHR30614">
    <property type="entry name" value="MEMBRANE COMPONENT OF AMINO ACID ABC TRANSPORTER"/>
    <property type="match status" value="1"/>
</dbReference>
<evidence type="ECO:0000256" key="12">
    <source>
        <dbReference type="RuleBase" id="RU363032"/>
    </source>
</evidence>
<feature type="transmembrane region" description="Helical" evidence="12">
    <location>
        <begin position="30"/>
        <end position="56"/>
    </location>
</feature>
<dbReference type="InterPro" id="IPR035906">
    <property type="entry name" value="MetI-like_sf"/>
</dbReference>
<dbReference type="Gene3D" id="1.10.3720.10">
    <property type="entry name" value="MetI-like"/>
    <property type="match status" value="1"/>
</dbReference>
<dbReference type="InterPro" id="IPR043429">
    <property type="entry name" value="ArtM/GltK/GlnP/TcyL/YhdX-like"/>
</dbReference>
<dbReference type="InterPro" id="IPR010065">
    <property type="entry name" value="AA_ABC_transptr_permease_3TM"/>
</dbReference>
<dbReference type="Pfam" id="PF00528">
    <property type="entry name" value="BPD_transp_1"/>
    <property type="match status" value="1"/>
</dbReference>
<feature type="domain" description="ABC transmembrane type-1" evidence="13">
    <location>
        <begin position="30"/>
        <end position="220"/>
    </location>
</feature>
<evidence type="ECO:0000256" key="3">
    <source>
        <dbReference type="ARBA" id="ARBA00022448"/>
    </source>
</evidence>
<comment type="similarity">
    <text evidence="2">Belongs to the binding-protein-dependent transport system permease family. HisMQ subfamily.</text>
</comment>
<dbReference type="PROSITE" id="PS50928">
    <property type="entry name" value="ABC_TM1"/>
    <property type="match status" value="1"/>
</dbReference>
<gene>
    <name evidence="14" type="ORF">DCC88_08535</name>
</gene>
<dbReference type="AlphaFoldDB" id="A0A369KSC5"/>
<sequence>MDGFLDLSVISNNFVQLMIGRYPDGPLGGLALTLILAFISVLLSIVGGLILGLLCISRNQYIRIPVNIFVNVIRAMPLLMVIFWMFFLLPVVSGGKFPENGTVICALTLFTSCYISQIVKAGIASIAKGQSEAALSSGLTYWQCMQYIILPQGLRNMIPSFVNQFVSLIKDTSLGYIVGVSEITQVAQQINNRTQNYAAEIFIFLAIVYFVICFAFTTLSRWLEKVLAWKKSI</sequence>
<evidence type="ECO:0000256" key="4">
    <source>
        <dbReference type="ARBA" id="ARBA00022475"/>
    </source>
</evidence>
<evidence type="ECO:0000256" key="7">
    <source>
        <dbReference type="ARBA" id="ARBA00022989"/>
    </source>
</evidence>
<evidence type="ECO:0000256" key="1">
    <source>
        <dbReference type="ARBA" id="ARBA00004429"/>
    </source>
</evidence>
<evidence type="ECO:0000256" key="10">
    <source>
        <dbReference type="ARBA" id="ARBA00062718"/>
    </source>
</evidence>
<proteinExistence type="inferred from homology"/>
<dbReference type="GO" id="GO:0006865">
    <property type="term" value="P:amino acid transport"/>
    <property type="evidence" value="ECO:0007669"/>
    <property type="project" value="UniProtKB-KW"/>
</dbReference>
<keyword evidence="5 12" id="KW-0812">Transmembrane</keyword>
<evidence type="ECO:0000256" key="2">
    <source>
        <dbReference type="ARBA" id="ARBA00010072"/>
    </source>
</evidence>
<evidence type="ECO:0000256" key="6">
    <source>
        <dbReference type="ARBA" id="ARBA00022970"/>
    </source>
</evidence>
<comment type="function">
    <text evidence="9">Part of the ABC transporter complex GltIJKL involved in glutamate and aspartate uptake. Probably responsible for the translocation of the substrate across the membrane.</text>
</comment>
<feature type="transmembrane region" description="Helical" evidence="12">
    <location>
        <begin position="68"/>
        <end position="89"/>
    </location>
</feature>
<dbReference type="NCBIfam" id="TIGR01726">
    <property type="entry name" value="HEQRo_perm_3TM"/>
    <property type="match status" value="1"/>
</dbReference>
<comment type="subunit">
    <text evidence="10">The complex is composed of two ATP-binding proteins (GltL), two transmembrane proteins (GltJ and GltK) and a solute-binding protein (GltI).</text>
</comment>
<keyword evidence="3 12" id="KW-0813">Transport</keyword>
<dbReference type="FunFam" id="1.10.3720.10:FF:000006">
    <property type="entry name" value="Glutamate/aspartate ABC transporter, permease protein GltK"/>
    <property type="match status" value="1"/>
</dbReference>
<evidence type="ECO:0000313" key="14">
    <source>
        <dbReference type="EMBL" id="RDB35737.1"/>
    </source>
</evidence>
<name>A0A369KSC5_9BACT</name>
<evidence type="ECO:0000256" key="9">
    <source>
        <dbReference type="ARBA" id="ARBA00060298"/>
    </source>
</evidence>